<comment type="caution">
    <text evidence="2">The sequence shown here is derived from an EMBL/GenBank/DDBJ whole genome shotgun (WGS) entry which is preliminary data.</text>
</comment>
<dbReference type="AlphaFoldDB" id="A0A8X6HA59"/>
<accession>A0A8X6HA59</accession>
<feature type="region of interest" description="Disordered" evidence="1">
    <location>
        <begin position="59"/>
        <end position="88"/>
    </location>
</feature>
<reference evidence="2" key="1">
    <citation type="submission" date="2020-07" db="EMBL/GenBank/DDBJ databases">
        <title>Multicomponent nature underlies the extraordinary mechanical properties of spider dragline silk.</title>
        <authorList>
            <person name="Kono N."/>
            <person name="Nakamura H."/>
            <person name="Mori M."/>
            <person name="Yoshida Y."/>
            <person name="Ohtoshi R."/>
            <person name="Malay A.D."/>
            <person name="Moran D.A.P."/>
            <person name="Tomita M."/>
            <person name="Numata K."/>
            <person name="Arakawa K."/>
        </authorList>
    </citation>
    <scope>NUCLEOTIDE SEQUENCE</scope>
</reference>
<organism evidence="2 3">
    <name type="scientific">Trichonephila clavata</name>
    <name type="common">Joro spider</name>
    <name type="synonym">Nephila clavata</name>
    <dbReference type="NCBI Taxonomy" id="2740835"/>
    <lineage>
        <taxon>Eukaryota</taxon>
        <taxon>Metazoa</taxon>
        <taxon>Ecdysozoa</taxon>
        <taxon>Arthropoda</taxon>
        <taxon>Chelicerata</taxon>
        <taxon>Arachnida</taxon>
        <taxon>Araneae</taxon>
        <taxon>Araneomorphae</taxon>
        <taxon>Entelegynae</taxon>
        <taxon>Araneoidea</taxon>
        <taxon>Nephilidae</taxon>
        <taxon>Trichonephila</taxon>
    </lineage>
</organism>
<protein>
    <submittedName>
        <fullName evidence="2">Uncharacterized protein</fullName>
    </submittedName>
</protein>
<dbReference type="EMBL" id="BMAO01002719">
    <property type="protein sequence ID" value="GFQ82779.1"/>
    <property type="molecule type" value="Genomic_DNA"/>
</dbReference>
<feature type="compositionally biased region" description="Basic and acidic residues" evidence="1">
    <location>
        <begin position="59"/>
        <end position="81"/>
    </location>
</feature>
<sequence length="88" mass="10283">MKNNSHKSKIGSTNKWMEEKGRKLQEIGGNDMSEGFIHLDDVVVLISVLKKSYFRHGDYKWDSSQHNKEKADGPKRLRQFDDYIPNTE</sequence>
<proteinExistence type="predicted"/>
<keyword evidence="3" id="KW-1185">Reference proteome</keyword>
<dbReference type="Proteomes" id="UP000887116">
    <property type="component" value="Unassembled WGS sequence"/>
</dbReference>
<evidence type="ECO:0000313" key="3">
    <source>
        <dbReference type="Proteomes" id="UP000887116"/>
    </source>
</evidence>
<gene>
    <name evidence="2" type="ORF">TNCT_684551</name>
</gene>
<evidence type="ECO:0000256" key="1">
    <source>
        <dbReference type="SAM" id="MobiDB-lite"/>
    </source>
</evidence>
<evidence type="ECO:0000313" key="2">
    <source>
        <dbReference type="EMBL" id="GFQ82779.1"/>
    </source>
</evidence>
<name>A0A8X6HA59_TRICU</name>